<sequence>MCDHVNEPGGREAAMTVIERDESGRPTVWCDPCIAPIVGALNAGGIHTIASCCGHGRNDSTIGLTDGRWLVIAAEPPIAYEHRATTTEQKGNV</sequence>
<evidence type="ECO:0000313" key="2">
    <source>
        <dbReference type="Proteomes" id="UP000016033"/>
    </source>
</evidence>
<evidence type="ECO:0000313" key="1">
    <source>
        <dbReference type="EMBL" id="EQM83402.1"/>
    </source>
</evidence>
<dbReference type="EMBL" id="ATAO01000079">
    <property type="protein sequence ID" value="EQM83402.1"/>
    <property type="molecule type" value="Genomic_DNA"/>
</dbReference>
<dbReference type="Proteomes" id="UP000016033">
    <property type="component" value="Unassembled WGS sequence"/>
</dbReference>
<dbReference type="AlphaFoldDB" id="T5KUG8"/>
<accession>T5KUG8</accession>
<dbReference type="PATRIC" id="fig|1333857.3.peg.701"/>
<proteinExistence type="predicted"/>
<name>T5KUG8_MICMQ</name>
<protein>
    <submittedName>
        <fullName evidence="1">Uncharacterized protein</fullName>
    </submittedName>
</protein>
<comment type="caution">
    <text evidence="1">The sequence shown here is derived from an EMBL/GenBank/DDBJ whole genome shotgun (WGS) entry which is preliminary data.</text>
</comment>
<organism evidence="1 2">
    <name type="scientific">Microbacterium maritypicum MF109</name>
    <dbReference type="NCBI Taxonomy" id="1333857"/>
    <lineage>
        <taxon>Bacteria</taxon>
        <taxon>Bacillati</taxon>
        <taxon>Actinomycetota</taxon>
        <taxon>Actinomycetes</taxon>
        <taxon>Micrococcales</taxon>
        <taxon>Microbacteriaceae</taxon>
        <taxon>Microbacterium</taxon>
    </lineage>
</organism>
<reference evidence="1 2" key="1">
    <citation type="journal article" date="2013" name="Genome Announc.">
        <title>Whole-genome sequences of five oyster-associated bacteria show potential for crude oil hydrocarbon degradation.</title>
        <authorList>
            <person name="Chauhan A."/>
            <person name="Green S."/>
            <person name="Pathak A."/>
            <person name="Thomas J."/>
            <person name="Venkatramanan R."/>
        </authorList>
    </citation>
    <scope>NUCLEOTIDE SEQUENCE [LARGE SCALE GENOMIC DNA]</scope>
    <source>
        <strain evidence="1 2">MF109</strain>
    </source>
</reference>
<gene>
    <name evidence="1" type="ORF">L687_12345</name>
</gene>